<protein>
    <recommendedName>
        <fullName evidence="9">Lipid A biosynthesis acyltransferase</fullName>
    </recommendedName>
</protein>
<keyword evidence="3" id="KW-0997">Cell inner membrane</keyword>
<evidence type="ECO:0008006" key="9">
    <source>
        <dbReference type="Google" id="ProtNLM"/>
    </source>
</evidence>
<dbReference type="InterPro" id="IPR004960">
    <property type="entry name" value="LipA_acyltrans"/>
</dbReference>
<evidence type="ECO:0000256" key="1">
    <source>
        <dbReference type="ARBA" id="ARBA00004533"/>
    </source>
</evidence>
<dbReference type="GO" id="GO:0016746">
    <property type="term" value="F:acyltransferase activity"/>
    <property type="evidence" value="ECO:0007669"/>
    <property type="project" value="UniProtKB-KW"/>
</dbReference>
<gene>
    <name evidence="7" type="ORF">XYCOK13_03340</name>
</gene>
<evidence type="ECO:0000256" key="5">
    <source>
        <dbReference type="ARBA" id="ARBA00023136"/>
    </source>
</evidence>
<evidence type="ECO:0000313" key="7">
    <source>
        <dbReference type="EMBL" id="GIQ67510.1"/>
    </source>
</evidence>
<keyword evidence="4" id="KW-0808">Transferase</keyword>
<keyword evidence="5" id="KW-0472">Membrane</keyword>
<comment type="caution">
    <text evidence="7">The sequence shown here is derived from an EMBL/GenBank/DDBJ whole genome shotgun (WGS) entry which is preliminary data.</text>
</comment>
<evidence type="ECO:0000256" key="3">
    <source>
        <dbReference type="ARBA" id="ARBA00022519"/>
    </source>
</evidence>
<keyword evidence="2" id="KW-1003">Cell membrane</keyword>
<dbReference type="PANTHER" id="PTHR30606:SF10">
    <property type="entry name" value="PHOSPHATIDYLINOSITOL MANNOSIDE ACYLTRANSFERASE"/>
    <property type="match status" value="1"/>
</dbReference>
<reference evidence="7" key="1">
    <citation type="submission" date="2021-04" db="EMBL/GenBank/DDBJ databases">
        <title>Draft genome sequence of Xylanibacillus composti strain K13.</title>
        <authorList>
            <person name="Uke A."/>
            <person name="Chhe C."/>
            <person name="Baramee S."/>
            <person name="Kosugi A."/>
        </authorList>
    </citation>
    <scope>NUCLEOTIDE SEQUENCE</scope>
    <source>
        <strain evidence="7">K13</strain>
    </source>
</reference>
<keyword evidence="8" id="KW-1185">Reference proteome</keyword>
<evidence type="ECO:0000256" key="6">
    <source>
        <dbReference type="ARBA" id="ARBA00023315"/>
    </source>
</evidence>
<evidence type="ECO:0000256" key="4">
    <source>
        <dbReference type="ARBA" id="ARBA00022679"/>
    </source>
</evidence>
<accession>A0A8J4H0W5</accession>
<dbReference type="GO" id="GO:0005886">
    <property type="term" value="C:plasma membrane"/>
    <property type="evidence" value="ECO:0007669"/>
    <property type="project" value="UniProtKB-SubCell"/>
</dbReference>
<comment type="subcellular location">
    <subcellularLocation>
        <location evidence="1">Cell inner membrane</location>
    </subcellularLocation>
</comment>
<dbReference type="PANTHER" id="PTHR30606">
    <property type="entry name" value="LIPID A BIOSYNTHESIS LAUROYL ACYLTRANSFERASE"/>
    <property type="match status" value="1"/>
</dbReference>
<evidence type="ECO:0000313" key="8">
    <source>
        <dbReference type="Proteomes" id="UP000677918"/>
    </source>
</evidence>
<keyword evidence="6" id="KW-0012">Acyltransferase</keyword>
<dbReference type="EMBL" id="BOVK01000005">
    <property type="protein sequence ID" value="GIQ67510.1"/>
    <property type="molecule type" value="Genomic_DNA"/>
</dbReference>
<evidence type="ECO:0000256" key="2">
    <source>
        <dbReference type="ARBA" id="ARBA00022475"/>
    </source>
</evidence>
<dbReference type="Proteomes" id="UP000677918">
    <property type="component" value="Unassembled WGS sequence"/>
</dbReference>
<organism evidence="7 8">
    <name type="scientific">Xylanibacillus composti</name>
    <dbReference type="NCBI Taxonomy" id="1572762"/>
    <lineage>
        <taxon>Bacteria</taxon>
        <taxon>Bacillati</taxon>
        <taxon>Bacillota</taxon>
        <taxon>Bacilli</taxon>
        <taxon>Bacillales</taxon>
        <taxon>Paenibacillaceae</taxon>
        <taxon>Xylanibacillus</taxon>
    </lineage>
</organism>
<dbReference type="AlphaFoldDB" id="A0A8J4H0W5"/>
<name>A0A8J4H0W5_9BACL</name>
<dbReference type="RefSeq" id="WP_213410108.1">
    <property type="nucleotide sequence ID" value="NZ_BOVK01000005.1"/>
</dbReference>
<dbReference type="CDD" id="cd07984">
    <property type="entry name" value="LPLAT_LABLAT-like"/>
    <property type="match status" value="1"/>
</dbReference>
<proteinExistence type="predicted"/>
<sequence>MYDWIGNMVSEEARLQSWARWSRRLPRRWLEKLIRSAAWLLVCIWGRGIRRAVLNNMSELLPDRTDRERRRYARQYFQHAGMTLYEILIDAERLTEGEGRRFELHGERHLEEALRLGRGAIVYAPHMGNFFYAYWLLSRKYPCITVGTASDPALAPLYRRFEAMGCQGLDYDRTPPLKLYRALSRHVQAGGVVFLLGDFYRPTFPHVPFFGRLSRLPQGAAALALDGNVPIVPMYACRLGEFRHQIRFEPGIVNWGSGKDARRQASVELSGRLEQMIRERPDQWFYWFNAHERWEL</sequence>
<dbReference type="GO" id="GO:0009247">
    <property type="term" value="P:glycolipid biosynthetic process"/>
    <property type="evidence" value="ECO:0007669"/>
    <property type="project" value="UniProtKB-ARBA"/>
</dbReference>
<dbReference type="Pfam" id="PF03279">
    <property type="entry name" value="Lip_A_acyltrans"/>
    <property type="match status" value="1"/>
</dbReference>